<dbReference type="AlphaFoldDB" id="A0A1C4FLC2"/>
<evidence type="ECO:0000313" key="2">
    <source>
        <dbReference type="EMBL" id="SCC56395.1"/>
    </source>
</evidence>
<reference evidence="3" key="1">
    <citation type="submission" date="2016-08" db="EMBL/GenBank/DDBJ databases">
        <authorList>
            <person name="Loux V."/>
            <person name="Rue O."/>
        </authorList>
    </citation>
    <scope>NUCLEOTIDE SEQUENCE [LARGE SCALE GENOMIC DNA]</scope>
    <source>
        <strain evidence="3">INRA Bc05-F1</strain>
    </source>
</reference>
<keyword evidence="1" id="KW-0812">Transmembrane</keyword>
<dbReference type="RefSeq" id="WP_088123277.1">
    <property type="nucleotide sequence ID" value="NZ_FMBE01000015.1"/>
</dbReference>
<keyword evidence="1" id="KW-0472">Membrane</keyword>
<feature type="transmembrane region" description="Helical" evidence="1">
    <location>
        <begin position="30"/>
        <end position="56"/>
    </location>
</feature>
<feature type="transmembrane region" description="Helical" evidence="1">
    <location>
        <begin position="102"/>
        <end position="123"/>
    </location>
</feature>
<organism evidence="2 3">
    <name type="scientific">Bacillus wiedmannii</name>
    <dbReference type="NCBI Taxonomy" id="1890302"/>
    <lineage>
        <taxon>Bacteria</taxon>
        <taxon>Bacillati</taxon>
        <taxon>Bacillota</taxon>
        <taxon>Bacilli</taxon>
        <taxon>Bacillales</taxon>
        <taxon>Bacillaceae</taxon>
        <taxon>Bacillus</taxon>
        <taxon>Bacillus cereus group</taxon>
    </lineage>
</organism>
<feature type="transmembrane region" description="Helical" evidence="1">
    <location>
        <begin position="77"/>
        <end position="96"/>
    </location>
</feature>
<evidence type="ECO:0000313" key="3">
    <source>
        <dbReference type="Proteomes" id="UP000196052"/>
    </source>
</evidence>
<name>A0A1C4FLC2_9BACI</name>
<dbReference type="EMBL" id="FMBE01000015">
    <property type="protein sequence ID" value="SCC56395.1"/>
    <property type="molecule type" value="Genomic_DNA"/>
</dbReference>
<sequence length="127" mass="14204">MKRLLTAILAGIILSGIFEAGNFITNGYTFSIMDIIMIAIIYIIPLYILFGIPVSVIIDRCISKYLTSIKSPYQLHIIQLCAYALSGIISFGLLLLMLDPRVLGSAIFGFMPSILYFYIYLLLKRLG</sequence>
<evidence type="ECO:0000256" key="1">
    <source>
        <dbReference type="SAM" id="Phobius"/>
    </source>
</evidence>
<accession>A0A1C4FLC2</accession>
<gene>
    <name evidence="2" type="ORF">BC05F1_04503</name>
</gene>
<dbReference type="Proteomes" id="UP000196052">
    <property type="component" value="Unassembled WGS sequence"/>
</dbReference>
<protein>
    <submittedName>
        <fullName evidence="2">Uncharacterized protein</fullName>
    </submittedName>
</protein>
<proteinExistence type="predicted"/>
<keyword evidence="1" id="KW-1133">Transmembrane helix</keyword>